<organism evidence="2">
    <name type="scientific">Rhodosorus marinus</name>
    <dbReference type="NCBI Taxonomy" id="101924"/>
    <lineage>
        <taxon>Eukaryota</taxon>
        <taxon>Rhodophyta</taxon>
        <taxon>Stylonematophyceae</taxon>
        <taxon>Stylonematales</taxon>
        <taxon>Stylonemataceae</taxon>
        <taxon>Rhodosorus</taxon>
    </lineage>
</organism>
<protein>
    <submittedName>
        <fullName evidence="2">Uncharacterized protein</fullName>
    </submittedName>
</protein>
<accession>A0A7S0BUU0</accession>
<name>A0A7S0BUU0_9RHOD</name>
<evidence type="ECO:0000313" key="2">
    <source>
        <dbReference type="EMBL" id="CAD8403311.1"/>
    </source>
</evidence>
<gene>
    <name evidence="2" type="ORF">RMAR0315_LOCUS13320</name>
</gene>
<feature type="region of interest" description="Disordered" evidence="1">
    <location>
        <begin position="1"/>
        <end position="21"/>
    </location>
</feature>
<proteinExistence type="predicted"/>
<reference evidence="2" key="1">
    <citation type="submission" date="2021-01" db="EMBL/GenBank/DDBJ databases">
        <authorList>
            <person name="Corre E."/>
            <person name="Pelletier E."/>
            <person name="Niang G."/>
            <person name="Scheremetjew M."/>
            <person name="Finn R."/>
            <person name="Kale V."/>
            <person name="Holt S."/>
            <person name="Cochrane G."/>
            <person name="Meng A."/>
            <person name="Brown T."/>
            <person name="Cohen L."/>
        </authorList>
    </citation>
    <scope>NUCLEOTIDE SEQUENCE</scope>
    <source>
        <strain evidence="2">UTEX LB 2760</strain>
    </source>
</reference>
<dbReference type="AlphaFoldDB" id="A0A7S0BUU0"/>
<dbReference type="EMBL" id="HBEK01024316">
    <property type="protein sequence ID" value="CAD8403311.1"/>
    <property type="molecule type" value="Transcribed_RNA"/>
</dbReference>
<sequence>MEHEPTGRGHVHEVKENEHPYHQIRTSVLPSSPVSPALPSNKSVQRVPPVASAGSASYQCYGVCSHHPSRGFEQNGFYQDCCSKRKGSLSSWNNSGPMRKAPRGRIVVMRDEAPRGGYKVECEYCSSVHDGTYGSGRFCSVHCARRVAASRKWEKQRDAKKLKASIKHERMFEIEKLGVGHDLPHAGDVTKSSYMEIVDALLTLSEEVS</sequence>
<evidence type="ECO:0000256" key="1">
    <source>
        <dbReference type="SAM" id="MobiDB-lite"/>
    </source>
</evidence>